<dbReference type="InterPro" id="IPR004090">
    <property type="entry name" value="Chemotax_Me-accpt_rcpt"/>
</dbReference>
<organism evidence="11 12">
    <name type="scientific">Rosistilla oblonga</name>
    <dbReference type="NCBI Taxonomy" id="2527990"/>
    <lineage>
        <taxon>Bacteria</taxon>
        <taxon>Pseudomonadati</taxon>
        <taxon>Planctomycetota</taxon>
        <taxon>Planctomycetia</taxon>
        <taxon>Pirellulales</taxon>
        <taxon>Pirellulaceae</taxon>
        <taxon>Rosistilla</taxon>
    </lineage>
</organism>
<dbReference type="SUPFAM" id="SSF58104">
    <property type="entry name" value="Methyl-accepting chemotaxis protein (MCP) signaling domain"/>
    <property type="match status" value="1"/>
</dbReference>
<comment type="subcellular location">
    <subcellularLocation>
        <location evidence="1">Membrane</location>
        <topology evidence="1">Multi-pass membrane protein</topology>
    </subcellularLocation>
</comment>
<evidence type="ECO:0000259" key="10">
    <source>
        <dbReference type="PROSITE" id="PS50885"/>
    </source>
</evidence>
<dbReference type="InterPro" id="IPR003660">
    <property type="entry name" value="HAMP_dom"/>
</dbReference>
<evidence type="ECO:0000256" key="7">
    <source>
        <dbReference type="PROSITE-ProRule" id="PRU00284"/>
    </source>
</evidence>
<dbReference type="CDD" id="cd06225">
    <property type="entry name" value="HAMP"/>
    <property type="match status" value="1"/>
</dbReference>
<dbReference type="SMART" id="SM00304">
    <property type="entry name" value="HAMP"/>
    <property type="match status" value="1"/>
</dbReference>
<dbReference type="Proteomes" id="UP000316770">
    <property type="component" value="Chromosome"/>
</dbReference>
<dbReference type="AlphaFoldDB" id="A0A518IP46"/>
<dbReference type="PROSITE" id="PS50885">
    <property type="entry name" value="HAMP"/>
    <property type="match status" value="1"/>
</dbReference>
<keyword evidence="3 8" id="KW-1133">Transmembrane helix</keyword>
<dbReference type="Pfam" id="PF00672">
    <property type="entry name" value="HAMP"/>
    <property type="match status" value="1"/>
</dbReference>
<dbReference type="Gene3D" id="1.10.287.950">
    <property type="entry name" value="Methyl-accepting chemotaxis protein"/>
    <property type="match status" value="1"/>
</dbReference>
<evidence type="ECO:0000313" key="11">
    <source>
        <dbReference type="EMBL" id="QDV54848.1"/>
    </source>
</evidence>
<evidence type="ECO:0000256" key="3">
    <source>
        <dbReference type="ARBA" id="ARBA00022989"/>
    </source>
</evidence>
<evidence type="ECO:0000256" key="8">
    <source>
        <dbReference type="SAM" id="Phobius"/>
    </source>
</evidence>
<accession>A0A518IP46</accession>
<dbReference type="PANTHER" id="PTHR32089">
    <property type="entry name" value="METHYL-ACCEPTING CHEMOTAXIS PROTEIN MCPB"/>
    <property type="match status" value="1"/>
</dbReference>
<dbReference type="InterPro" id="IPR004089">
    <property type="entry name" value="MCPsignal_dom"/>
</dbReference>
<dbReference type="RefSeq" id="WP_145118073.1">
    <property type="nucleotide sequence ID" value="NZ_CP036318.1"/>
</dbReference>
<evidence type="ECO:0000256" key="2">
    <source>
        <dbReference type="ARBA" id="ARBA00022692"/>
    </source>
</evidence>
<dbReference type="GO" id="GO:0006935">
    <property type="term" value="P:chemotaxis"/>
    <property type="evidence" value="ECO:0007669"/>
    <property type="project" value="InterPro"/>
</dbReference>
<keyword evidence="2 8" id="KW-0812">Transmembrane</keyword>
<evidence type="ECO:0000259" key="9">
    <source>
        <dbReference type="PROSITE" id="PS50111"/>
    </source>
</evidence>
<keyword evidence="5 7" id="KW-0807">Transducer</keyword>
<dbReference type="Gene3D" id="1.10.8.500">
    <property type="entry name" value="HAMP domain in histidine kinase"/>
    <property type="match status" value="1"/>
</dbReference>
<dbReference type="PROSITE" id="PS50111">
    <property type="entry name" value="CHEMOTAXIS_TRANSDUC_2"/>
    <property type="match status" value="1"/>
</dbReference>
<dbReference type="InterPro" id="IPR021796">
    <property type="entry name" value="Tll0287-like_dom"/>
</dbReference>
<dbReference type="PRINTS" id="PR00260">
    <property type="entry name" value="CHEMTRNSDUCR"/>
</dbReference>
<evidence type="ECO:0000256" key="1">
    <source>
        <dbReference type="ARBA" id="ARBA00004141"/>
    </source>
</evidence>
<dbReference type="GO" id="GO:0007165">
    <property type="term" value="P:signal transduction"/>
    <property type="evidence" value="ECO:0007669"/>
    <property type="project" value="UniProtKB-KW"/>
</dbReference>
<keyword evidence="4 8" id="KW-0472">Membrane</keyword>
<protein>
    <submittedName>
        <fullName evidence="11">Methyl-accepting chemotaxis protein PctB</fullName>
    </submittedName>
</protein>
<reference evidence="11 12" key="1">
    <citation type="submission" date="2019-02" db="EMBL/GenBank/DDBJ databases">
        <title>Deep-cultivation of Planctomycetes and their phenomic and genomic characterization uncovers novel biology.</title>
        <authorList>
            <person name="Wiegand S."/>
            <person name="Jogler M."/>
            <person name="Boedeker C."/>
            <person name="Pinto D."/>
            <person name="Vollmers J."/>
            <person name="Rivas-Marin E."/>
            <person name="Kohn T."/>
            <person name="Peeters S.H."/>
            <person name="Heuer A."/>
            <person name="Rast P."/>
            <person name="Oberbeckmann S."/>
            <person name="Bunk B."/>
            <person name="Jeske O."/>
            <person name="Meyerdierks A."/>
            <person name="Storesund J.E."/>
            <person name="Kallscheuer N."/>
            <person name="Luecker S."/>
            <person name="Lage O.M."/>
            <person name="Pohl T."/>
            <person name="Merkel B.J."/>
            <person name="Hornburger P."/>
            <person name="Mueller R.-W."/>
            <person name="Bruemmer F."/>
            <person name="Labrenz M."/>
            <person name="Spormann A.M."/>
            <person name="Op den Camp H."/>
            <person name="Overmann J."/>
            <person name="Amann R."/>
            <person name="Jetten M.S.M."/>
            <person name="Mascher T."/>
            <person name="Medema M.H."/>
            <person name="Devos D.P."/>
            <person name="Kaster A.-K."/>
            <person name="Ovreas L."/>
            <person name="Rohde M."/>
            <person name="Galperin M.Y."/>
            <person name="Jogler C."/>
        </authorList>
    </citation>
    <scope>NUCLEOTIDE SEQUENCE [LARGE SCALE GENOMIC DNA]</scope>
    <source>
        <strain evidence="11 12">Mal33</strain>
    </source>
</reference>
<name>A0A518IP46_9BACT</name>
<dbReference type="SMART" id="SM00283">
    <property type="entry name" value="MA"/>
    <property type="match status" value="1"/>
</dbReference>
<feature type="transmembrane region" description="Helical" evidence="8">
    <location>
        <begin position="223"/>
        <end position="246"/>
    </location>
</feature>
<feature type="transmembrane region" description="Helical" evidence="8">
    <location>
        <begin position="12"/>
        <end position="32"/>
    </location>
</feature>
<dbReference type="EMBL" id="CP036318">
    <property type="protein sequence ID" value="QDV54848.1"/>
    <property type="molecule type" value="Genomic_DNA"/>
</dbReference>
<dbReference type="GO" id="GO:0016020">
    <property type="term" value="C:membrane"/>
    <property type="evidence" value="ECO:0007669"/>
    <property type="project" value="UniProtKB-SubCell"/>
</dbReference>
<gene>
    <name evidence="11" type="primary">pctB_1</name>
    <name evidence="11" type="ORF">Mal33_08130</name>
</gene>
<keyword evidence="12" id="KW-1185">Reference proteome</keyword>
<dbReference type="Pfam" id="PF00015">
    <property type="entry name" value="MCPsignal"/>
    <property type="match status" value="1"/>
</dbReference>
<evidence type="ECO:0000256" key="5">
    <source>
        <dbReference type="ARBA" id="ARBA00023224"/>
    </source>
</evidence>
<proteinExistence type="inferred from homology"/>
<dbReference type="Pfam" id="PF11845">
    <property type="entry name" value="Tll0287-like"/>
    <property type="match status" value="1"/>
</dbReference>
<evidence type="ECO:0000256" key="6">
    <source>
        <dbReference type="ARBA" id="ARBA00029447"/>
    </source>
</evidence>
<dbReference type="PANTHER" id="PTHR32089:SF119">
    <property type="entry name" value="METHYL-ACCEPTING CHEMOTAXIS PROTEIN CTPL"/>
    <property type="match status" value="1"/>
</dbReference>
<feature type="domain" description="HAMP" evidence="10">
    <location>
        <begin position="248"/>
        <end position="300"/>
    </location>
</feature>
<comment type="similarity">
    <text evidence="6">Belongs to the methyl-accepting chemotaxis (MCP) protein family.</text>
</comment>
<dbReference type="GO" id="GO:0004888">
    <property type="term" value="F:transmembrane signaling receptor activity"/>
    <property type="evidence" value="ECO:0007669"/>
    <property type="project" value="InterPro"/>
</dbReference>
<evidence type="ECO:0000256" key="4">
    <source>
        <dbReference type="ARBA" id="ARBA00023136"/>
    </source>
</evidence>
<dbReference type="OrthoDB" id="9772755at2"/>
<feature type="domain" description="Methyl-accepting transducer" evidence="9">
    <location>
        <begin position="326"/>
        <end position="555"/>
    </location>
</feature>
<evidence type="ECO:0000313" key="12">
    <source>
        <dbReference type="Proteomes" id="UP000316770"/>
    </source>
</evidence>
<sequence length="591" mass="63523">MKWFQRIGIRSKLLGIVAVMLLGLGAVFLWIFNSRVKTTAHNEMLTQASRIVDTAESVRQGMEDKWKSGVFSQEMLAEFAEKGETDKVLDTVPIVTAWTAVMRRAKEGGYEFKTPKFNPRNPSNEPDAIESEALNLFAADPKRTFYSVIDKEKNAVRYFRPIRLTSECMLCHGDPKTSKELWNNDEGLDPTGYHMENLAVGDLHGAYEVTQSLDASNAAAKAAVFNGAMVIACALGVCCAILAWLLNYSLIKPLLKCTDAFARLVSGDLRTKLDVTSEDEVGRLQAGVNALTERMRGMILKMQHTSQELNEVSGGLSETAVRVEGAASNTSLRSNTVAAAAEQMNVAMQSMGQSLRQVGTSVQSVTTATSRISANAESVAKNSTEAVTITKQASSLAADGSERIRELGIATAGVGKIVDLIEDIAGQTNLLALNATIESSRAGEAGRGFAVVATEVQQLARRTSDATTGIRDEIESIQRIAERVVASIKSIEEVSQLVTNKADEISMSAAEQEQAIQTVVGQLSEIANNTEAVSAGVEQSVSAAQEVAEKIAEVSTIATETSREVNATKQAGGEIQRVGGEFNQLLTEFSV</sequence>